<dbReference type="RefSeq" id="WP_187083536.1">
    <property type="nucleotide sequence ID" value="NZ_JACORU010000009.1"/>
</dbReference>
<dbReference type="AlphaFoldDB" id="A0A923MAG4"/>
<reference evidence="3" key="1">
    <citation type="submission" date="2020-08" db="EMBL/GenBank/DDBJ databases">
        <title>Ramlibacter sp. GTP1 16S ribosomal RNA gene genome sequencing and assembly.</title>
        <authorList>
            <person name="Kang M."/>
        </authorList>
    </citation>
    <scope>NUCLEOTIDE SEQUENCE</scope>
    <source>
        <strain evidence="3">GTP1</strain>
    </source>
</reference>
<dbReference type="Gene3D" id="3.40.50.1820">
    <property type="entry name" value="alpha/beta hydrolase"/>
    <property type="match status" value="1"/>
</dbReference>
<dbReference type="Proteomes" id="UP000596827">
    <property type="component" value="Unassembled WGS sequence"/>
</dbReference>
<comment type="caution">
    <text evidence="3">The sequence shown here is derived from an EMBL/GenBank/DDBJ whole genome shotgun (WGS) entry which is preliminary data.</text>
</comment>
<keyword evidence="4" id="KW-1185">Reference proteome</keyword>
<dbReference type="InterPro" id="IPR000073">
    <property type="entry name" value="AB_hydrolase_1"/>
</dbReference>
<feature type="domain" description="AB hydrolase-1" evidence="2">
    <location>
        <begin position="22"/>
        <end position="157"/>
    </location>
</feature>
<dbReference type="InterPro" id="IPR029058">
    <property type="entry name" value="AB_hydrolase_fold"/>
</dbReference>
<dbReference type="GO" id="GO:0016020">
    <property type="term" value="C:membrane"/>
    <property type="evidence" value="ECO:0007669"/>
    <property type="project" value="TreeGrafter"/>
</dbReference>
<evidence type="ECO:0000256" key="1">
    <source>
        <dbReference type="ARBA" id="ARBA00022801"/>
    </source>
</evidence>
<evidence type="ECO:0000313" key="4">
    <source>
        <dbReference type="Proteomes" id="UP000596827"/>
    </source>
</evidence>
<dbReference type="GO" id="GO:0016787">
    <property type="term" value="F:hydrolase activity"/>
    <property type="evidence" value="ECO:0007669"/>
    <property type="project" value="UniProtKB-KW"/>
</dbReference>
<dbReference type="EMBL" id="JACORU010000009">
    <property type="protein sequence ID" value="MBC5767040.1"/>
    <property type="molecule type" value="Genomic_DNA"/>
</dbReference>
<sequence length="254" mass="27320">MFLKTADADLFVSECGPTGGYTIVAHGGWVGSGELWVQPFEKLSKRWRCITYDHRGTGATQHRGGPIGPEMLVDDLFRVLDALEVERCVLAGESAGGLTVLQAARRAPERFSGLVLVGARYEGALSTGARKLAEGCKADFAGTMQMFVNACIPEADCAAERAWAHKIVMRSGARHAVELLEGLAGVDLSGELDKVRLPTLLIHGAEDVIRPVPDSEFMHSRIAGSRLVKLDGVGHVPTITRPSRVAAEIEAFFL</sequence>
<proteinExistence type="predicted"/>
<evidence type="ECO:0000259" key="2">
    <source>
        <dbReference type="Pfam" id="PF00561"/>
    </source>
</evidence>
<dbReference type="SUPFAM" id="SSF53474">
    <property type="entry name" value="alpha/beta-Hydrolases"/>
    <property type="match status" value="1"/>
</dbReference>
<dbReference type="InterPro" id="IPR050266">
    <property type="entry name" value="AB_hydrolase_sf"/>
</dbReference>
<organism evidence="3 4">
    <name type="scientific">Ramlibacter albus</name>
    <dbReference type="NCBI Taxonomy" id="2079448"/>
    <lineage>
        <taxon>Bacteria</taxon>
        <taxon>Pseudomonadati</taxon>
        <taxon>Pseudomonadota</taxon>
        <taxon>Betaproteobacteria</taxon>
        <taxon>Burkholderiales</taxon>
        <taxon>Comamonadaceae</taxon>
        <taxon>Ramlibacter</taxon>
    </lineage>
</organism>
<gene>
    <name evidence="3" type="ORF">H8R02_21420</name>
</gene>
<dbReference type="Pfam" id="PF00561">
    <property type="entry name" value="Abhydrolase_1"/>
    <property type="match status" value="1"/>
</dbReference>
<name>A0A923MAG4_9BURK</name>
<keyword evidence="1 3" id="KW-0378">Hydrolase</keyword>
<evidence type="ECO:0000313" key="3">
    <source>
        <dbReference type="EMBL" id="MBC5767040.1"/>
    </source>
</evidence>
<protein>
    <submittedName>
        <fullName evidence="3">Alpha/beta hydrolase</fullName>
    </submittedName>
</protein>
<dbReference type="PANTHER" id="PTHR43798">
    <property type="entry name" value="MONOACYLGLYCEROL LIPASE"/>
    <property type="match status" value="1"/>
</dbReference>
<dbReference type="PRINTS" id="PR00111">
    <property type="entry name" value="ABHYDROLASE"/>
</dbReference>
<dbReference type="PANTHER" id="PTHR43798:SF31">
    <property type="entry name" value="AB HYDROLASE SUPERFAMILY PROTEIN YCLE"/>
    <property type="match status" value="1"/>
</dbReference>
<accession>A0A923MAG4</accession>